<dbReference type="RefSeq" id="WP_344408147.1">
    <property type="nucleotide sequence ID" value="NZ_BAAAGM010000060.1"/>
</dbReference>
<dbReference type="SUPFAM" id="SSF46785">
    <property type="entry name" value="Winged helix' DNA-binding domain"/>
    <property type="match status" value="2"/>
</dbReference>
<dbReference type="SMART" id="SM00344">
    <property type="entry name" value="HTH_ASNC"/>
    <property type="match status" value="2"/>
</dbReference>
<dbReference type="PANTHER" id="PTHR30154:SF34">
    <property type="entry name" value="TRANSCRIPTIONAL REGULATOR AZLB"/>
    <property type="match status" value="1"/>
</dbReference>
<dbReference type="InterPro" id="IPR036388">
    <property type="entry name" value="WH-like_DNA-bd_sf"/>
</dbReference>
<keyword evidence="1" id="KW-0805">Transcription regulation</keyword>
<reference evidence="5 6" key="1">
    <citation type="submission" date="2021-03" db="EMBL/GenBank/DDBJ databases">
        <authorList>
            <person name="Kanchanasin P."/>
            <person name="Saeng-In P."/>
            <person name="Phongsopitanun W."/>
            <person name="Yuki M."/>
            <person name="Kudo T."/>
            <person name="Ohkuma M."/>
            <person name="Tanasupawat S."/>
        </authorList>
    </citation>
    <scope>NUCLEOTIDE SEQUENCE [LARGE SCALE GENOMIC DNA]</scope>
    <source>
        <strain evidence="5 6">L46</strain>
    </source>
</reference>
<dbReference type="InterPro" id="IPR036390">
    <property type="entry name" value="WH_DNA-bd_sf"/>
</dbReference>
<evidence type="ECO:0000259" key="4">
    <source>
        <dbReference type="PROSITE" id="PS50956"/>
    </source>
</evidence>
<dbReference type="Gene3D" id="1.10.10.10">
    <property type="entry name" value="Winged helix-like DNA-binding domain superfamily/Winged helix DNA-binding domain"/>
    <property type="match status" value="2"/>
</dbReference>
<dbReference type="InterPro" id="IPR000485">
    <property type="entry name" value="AsnC-type_HTH_dom"/>
</dbReference>
<dbReference type="PRINTS" id="PR00033">
    <property type="entry name" value="HTHASNC"/>
</dbReference>
<evidence type="ECO:0000313" key="6">
    <source>
        <dbReference type="Proteomes" id="UP000666915"/>
    </source>
</evidence>
<accession>A0ABS3QWQ1</accession>
<evidence type="ECO:0000313" key="5">
    <source>
        <dbReference type="EMBL" id="MBO2438230.1"/>
    </source>
</evidence>
<evidence type="ECO:0000256" key="2">
    <source>
        <dbReference type="ARBA" id="ARBA00023125"/>
    </source>
</evidence>
<sequence length="323" mass="34622">MMDDVMLDPVDRGLVHALRIDGRAPFSRIGAVLGVSENTVARRYRRLRSSGVLRVVGAVNGPRLGYTSWTIRLRCTPDAAGAIAGALAARDDTSFVHLLSGGTEISCNTQTRSADERDALLLEKLPRTRRVIGVSAHLLLRSYALPGTWLGPAVLSEDQAARLRPPAPDDAARPVEVGDADRALLAALAVDGRAGHAELARATGWSESTVRRRAEALRGAGVLQYQVDIEPARLGFHAEARLWTSVRPSALQDVATAMAAHPEVSFVALTTGPTNLVAVVNCRDTEDLARYLTERVAPLDGIATMETAPVIRTVKRAGPPMRP</sequence>
<dbReference type="Gene3D" id="3.30.70.920">
    <property type="match status" value="1"/>
</dbReference>
<evidence type="ECO:0000256" key="3">
    <source>
        <dbReference type="ARBA" id="ARBA00023163"/>
    </source>
</evidence>
<feature type="domain" description="HTH asnC-type" evidence="4">
    <location>
        <begin position="181"/>
        <end position="237"/>
    </location>
</feature>
<dbReference type="PROSITE" id="PS50956">
    <property type="entry name" value="HTH_ASNC_2"/>
    <property type="match status" value="2"/>
</dbReference>
<dbReference type="SUPFAM" id="SSF54909">
    <property type="entry name" value="Dimeric alpha+beta barrel"/>
    <property type="match status" value="1"/>
</dbReference>
<dbReference type="InterPro" id="IPR019887">
    <property type="entry name" value="Tscrpt_reg_AsnC/Lrp_C"/>
</dbReference>
<name>A0ABS3QWQ1_9ACTN</name>
<dbReference type="PANTHER" id="PTHR30154">
    <property type="entry name" value="LEUCINE-RESPONSIVE REGULATORY PROTEIN"/>
    <property type="match status" value="1"/>
</dbReference>
<comment type="caution">
    <text evidence="5">The sequence shown here is derived from an EMBL/GenBank/DDBJ whole genome shotgun (WGS) entry which is preliminary data.</text>
</comment>
<dbReference type="Proteomes" id="UP000666915">
    <property type="component" value="Unassembled WGS sequence"/>
</dbReference>
<gene>
    <name evidence="5" type="ORF">J4557_11945</name>
</gene>
<dbReference type="InterPro" id="IPR011008">
    <property type="entry name" value="Dimeric_a/b-barrel"/>
</dbReference>
<feature type="domain" description="HTH asnC-type" evidence="4">
    <location>
        <begin position="7"/>
        <end position="67"/>
    </location>
</feature>
<keyword evidence="2" id="KW-0238">DNA-binding</keyword>
<keyword evidence="6" id="KW-1185">Reference proteome</keyword>
<evidence type="ECO:0000256" key="1">
    <source>
        <dbReference type="ARBA" id="ARBA00023015"/>
    </source>
</evidence>
<protein>
    <submittedName>
        <fullName evidence="5">Lrp/AsnC family transcriptional regulator</fullName>
    </submittedName>
</protein>
<dbReference type="InterPro" id="IPR019888">
    <property type="entry name" value="Tscrpt_reg_AsnC-like"/>
</dbReference>
<organism evidence="5 6">
    <name type="scientific">Actinomadura nitritigenes</name>
    <dbReference type="NCBI Taxonomy" id="134602"/>
    <lineage>
        <taxon>Bacteria</taxon>
        <taxon>Bacillati</taxon>
        <taxon>Actinomycetota</taxon>
        <taxon>Actinomycetes</taxon>
        <taxon>Streptosporangiales</taxon>
        <taxon>Thermomonosporaceae</taxon>
        <taxon>Actinomadura</taxon>
    </lineage>
</organism>
<dbReference type="EMBL" id="JAGEOK010000007">
    <property type="protein sequence ID" value="MBO2438230.1"/>
    <property type="molecule type" value="Genomic_DNA"/>
</dbReference>
<proteinExistence type="predicted"/>
<dbReference type="Pfam" id="PF01037">
    <property type="entry name" value="AsnC_trans_reg"/>
    <property type="match status" value="1"/>
</dbReference>
<dbReference type="Pfam" id="PF13404">
    <property type="entry name" value="HTH_AsnC-type"/>
    <property type="match status" value="2"/>
</dbReference>
<keyword evidence="3" id="KW-0804">Transcription</keyword>